<evidence type="ECO:0000313" key="7">
    <source>
        <dbReference type="EMBL" id="MDT0496664.1"/>
    </source>
</evidence>
<evidence type="ECO:0000256" key="5">
    <source>
        <dbReference type="ARBA" id="ARBA00023136"/>
    </source>
</evidence>
<dbReference type="Pfam" id="PF04286">
    <property type="entry name" value="DUF445"/>
    <property type="match status" value="1"/>
</dbReference>
<evidence type="ECO:0000256" key="4">
    <source>
        <dbReference type="ARBA" id="ARBA00022989"/>
    </source>
</evidence>
<name>A0ABU2WGA3_9GAMM</name>
<accession>A0ABU2WGA3</accession>
<comment type="subcellular location">
    <subcellularLocation>
        <location evidence="1">Endomembrane system</location>
    </subcellularLocation>
</comment>
<keyword evidence="5 6" id="KW-0472">Membrane</keyword>
<comment type="similarity">
    <text evidence="2">Belongs to the UPF0754 family.</text>
</comment>
<evidence type="ECO:0000256" key="2">
    <source>
        <dbReference type="ARBA" id="ARBA00008053"/>
    </source>
</evidence>
<feature type="transmembrane region" description="Helical" evidence="6">
    <location>
        <begin position="417"/>
        <end position="436"/>
    </location>
</feature>
<evidence type="ECO:0000256" key="6">
    <source>
        <dbReference type="SAM" id="Phobius"/>
    </source>
</evidence>
<dbReference type="InterPro" id="IPR007383">
    <property type="entry name" value="DUF445"/>
</dbReference>
<proteinExistence type="inferred from homology"/>
<feature type="transmembrane region" description="Helical" evidence="6">
    <location>
        <begin position="12"/>
        <end position="30"/>
    </location>
</feature>
<keyword evidence="3 6" id="KW-0812">Transmembrane</keyword>
<dbReference type="Proteomes" id="UP001254608">
    <property type="component" value="Unassembled WGS sequence"/>
</dbReference>
<dbReference type="RefSeq" id="WP_311364058.1">
    <property type="nucleotide sequence ID" value="NZ_JAVRIC010000005.1"/>
</dbReference>
<keyword evidence="8" id="KW-1185">Reference proteome</keyword>
<dbReference type="PANTHER" id="PTHR35791:SF1">
    <property type="entry name" value="UPF0754 MEMBRANE PROTEIN YHEB"/>
    <property type="match status" value="1"/>
</dbReference>
<keyword evidence="4 6" id="KW-1133">Transmembrane helix</keyword>
<gene>
    <name evidence="7" type="ORF">RM530_04715</name>
</gene>
<evidence type="ECO:0000313" key="8">
    <source>
        <dbReference type="Proteomes" id="UP001254608"/>
    </source>
</evidence>
<sequence>MSGNLVTWDRWFRYGLIVVAVVLGSLDHWLGGNLYLKSGFVIAVAGLVGYFTNYLAIKMLFQPKRGQVLGWRGLVPRNQAQIARSLAHNVQRRLLAPDIVIAYIRDRKLIDLATTRLAQWLDANLQEPAVRRQITALVIEFLNTRGPALLTNGFDLAEDALKRIARDPGTIERYWQKTRAELVAFLEAQENRGVAAQQGRNLLQQQLPQIAAWLDRALEAYLADRRAVGGIGRGLKNLVSFDQDAILHMLQRFTDDPRFIAQIMEGLDAVVDGIQRELEADSTQTLIHTQLDRWIGWLGEISRKTVLPATIEQIDAYFNNADNWPQIEETLIQTILWLKGHALKLVDSPTGQAWLRAGIESAVQHLNVTELVEQQVMELDTDELEKMVLDNTGGNLTVIQLLGGLLGIVAGTVQVHILFALPLAAGCGVVWCAYAWNEYRHRAK</sequence>
<organism evidence="7 8">
    <name type="scientific">Banduia mediterranea</name>
    <dbReference type="NCBI Taxonomy" id="3075609"/>
    <lineage>
        <taxon>Bacteria</taxon>
        <taxon>Pseudomonadati</taxon>
        <taxon>Pseudomonadota</taxon>
        <taxon>Gammaproteobacteria</taxon>
        <taxon>Nevskiales</taxon>
        <taxon>Algiphilaceae</taxon>
        <taxon>Banduia</taxon>
    </lineage>
</organism>
<dbReference type="PANTHER" id="PTHR35791">
    <property type="entry name" value="UPF0754 MEMBRANE PROTEIN YHEB"/>
    <property type="match status" value="1"/>
</dbReference>
<dbReference type="EMBL" id="JAVRIC010000005">
    <property type="protein sequence ID" value="MDT0496664.1"/>
    <property type="molecule type" value="Genomic_DNA"/>
</dbReference>
<protein>
    <submittedName>
        <fullName evidence="7">DUF445 family protein</fullName>
    </submittedName>
</protein>
<evidence type="ECO:0000256" key="3">
    <source>
        <dbReference type="ARBA" id="ARBA00022692"/>
    </source>
</evidence>
<feature type="transmembrane region" description="Helical" evidence="6">
    <location>
        <begin position="36"/>
        <end position="57"/>
    </location>
</feature>
<comment type="caution">
    <text evidence="7">The sequence shown here is derived from an EMBL/GenBank/DDBJ whole genome shotgun (WGS) entry which is preliminary data.</text>
</comment>
<reference evidence="7 8" key="1">
    <citation type="submission" date="2023-09" db="EMBL/GenBank/DDBJ databases">
        <authorList>
            <person name="Rey-Velasco X."/>
        </authorList>
    </citation>
    <scope>NUCLEOTIDE SEQUENCE [LARGE SCALE GENOMIC DNA]</scope>
    <source>
        <strain evidence="7 8">W345</strain>
    </source>
</reference>
<evidence type="ECO:0000256" key="1">
    <source>
        <dbReference type="ARBA" id="ARBA00004308"/>
    </source>
</evidence>